<keyword evidence="3" id="KW-0472">Membrane</keyword>
<dbReference type="AlphaFoldDB" id="A0A849P126"/>
<evidence type="ECO:0008006" key="10">
    <source>
        <dbReference type="Google" id="ProtNLM"/>
    </source>
</evidence>
<dbReference type="Proteomes" id="UP000537862">
    <property type="component" value="Unassembled WGS sequence"/>
</dbReference>
<evidence type="ECO:0000256" key="3">
    <source>
        <dbReference type="ARBA" id="ARBA00023136"/>
    </source>
</evidence>
<feature type="compositionally biased region" description="Basic and acidic residues" evidence="7">
    <location>
        <begin position="56"/>
        <end position="73"/>
    </location>
</feature>
<evidence type="ECO:0000256" key="7">
    <source>
        <dbReference type="SAM" id="MobiDB-lite"/>
    </source>
</evidence>
<feature type="compositionally biased region" description="Basic and acidic residues" evidence="7">
    <location>
        <begin position="40"/>
        <end position="49"/>
    </location>
</feature>
<keyword evidence="5" id="KW-0998">Cell outer membrane</keyword>
<reference evidence="8 9" key="1">
    <citation type="submission" date="2020-05" db="EMBL/GenBank/DDBJ databases">
        <authorList>
            <person name="Niu N."/>
        </authorList>
    </citation>
    <scope>NUCLEOTIDE SEQUENCE [LARGE SCALE GENOMIC DNA]</scope>
    <source>
        <strain evidence="8 9">3340-03</strain>
    </source>
</reference>
<organism evidence="8 9">
    <name type="scientific">Pelistega suis</name>
    <dbReference type="NCBI Taxonomy" id="1631957"/>
    <lineage>
        <taxon>Bacteria</taxon>
        <taxon>Pseudomonadati</taxon>
        <taxon>Pseudomonadota</taxon>
        <taxon>Betaproteobacteria</taxon>
        <taxon>Burkholderiales</taxon>
        <taxon>Alcaligenaceae</taxon>
        <taxon>Pelistega</taxon>
    </lineage>
</organism>
<comment type="caution">
    <text evidence="8">The sequence shown here is derived from an EMBL/GenBank/DDBJ whole genome shotgun (WGS) entry which is preliminary data.</text>
</comment>
<keyword evidence="2" id="KW-0732">Signal</keyword>
<dbReference type="RefSeq" id="WP_171679270.1">
    <property type="nucleotide sequence ID" value="NZ_JABGBN010000001.1"/>
</dbReference>
<evidence type="ECO:0000313" key="8">
    <source>
        <dbReference type="EMBL" id="NOL50706.1"/>
    </source>
</evidence>
<accession>A0A849P126</accession>
<evidence type="ECO:0000256" key="5">
    <source>
        <dbReference type="ARBA" id="ARBA00023237"/>
    </source>
</evidence>
<dbReference type="InterPro" id="IPR032831">
    <property type="entry name" value="LptM_cons"/>
</dbReference>
<evidence type="ECO:0000256" key="4">
    <source>
        <dbReference type="ARBA" id="ARBA00023139"/>
    </source>
</evidence>
<keyword evidence="4" id="KW-0564">Palmitate</keyword>
<sequence>MLVNIMHRKTLIVTLILASVGLSACGYKAPVYYPTAAQRQELKEKEERIKARKEARKAQQKADKAKQQEDAAKNTKATTTP</sequence>
<evidence type="ECO:0000256" key="1">
    <source>
        <dbReference type="ARBA" id="ARBA00004459"/>
    </source>
</evidence>
<keyword evidence="9" id="KW-1185">Reference proteome</keyword>
<comment type="subcellular location">
    <subcellularLocation>
        <location evidence="1">Cell outer membrane</location>
        <topology evidence="1">Lipid-anchor</topology>
    </subcellularLocation>
</comment>
<gene>
    <name evidence="8" type="ORF">HKX39_00750</name>
</gene>
<evidence type="ECO:0000313" key="9">
    <source>
        <dbReference type="Proteomes" id="UP000537862"/>
    </source>
</evidence>
<dbReference type="EMBL" id="JABGBN010000001">
    <property type="protein sequence ID" value="NOL50706.1"/>
    <property type="molecule type" value="Genomic_DNA"/>
</dbReference>
<name>A0A849P126_9BURK</name>
<evidence type="ECO:0000256" key="6">
    <source>
        <dbReference type="ARBA" id="ARBA00023288"/>
    </source>
</evidence>
<keyword evidence="6" id="KW-0449">Lipoprotein</keyword>
<evidence type="ECO:0000256" key="2">
    <source>
        <dbReference type="ARBA" id="ARBA00022729"/>
    </source>
</evidence>
<dbReference type="NCBIfam" id="NF047847">
    <property type="entry name" value="SS_mature_LptM"/>
    <property type="match status" value="1"/>
</dbReference>
<feature type="region of interest" description="Disordered" evidence="7">
    <location>
        <begin position="38"/>
        <end position="81"/>
    </location>
</feature>
<proteinExistence type="predicted"/>
<protein>
    <recommendedName>
        <fullName evidence="10">Lipoprotein</fullName>
    </recommendedName>
</protein>